<evidence type="ECO:0000259" key="8">
    <source>
        <dbReference type="Pfam" id="PF01895"/>
    </source>
</evidence>
<proteinExistence type="inferred from homology"/>
<evidence type="ECO:0000313" key="9">
    <source>
        <dbReference type="EMBL" id="TQL71424.1"/>
    </source>
</evidence>
<dbReference type="GO" id="GO:0006817">
    <property type="term" value="P:phosphate ion transport"/>
    <property type="evidence" value="ECO:0007669"/>
    <property type="project" value="UniProtKB-KW"/>
</dbReference>
<feature type="domain" description="PhoU" evidence="8">
    <location>
        <begin position="16"/>
        <end position="103"/>
    </location>
</feature>
<name>A0A543AFR3_9MICC</name>
<dbReference type="GO" id="GO:0045936">
    <property type="term" value="P:negative regulation of phosphate metabolic process"/>
    <property type="evidence" value="ECO:0007669"/>
    <property type="project" value="InterPro"/>
</dbReference>
<feature type="domain" description="PhoU" evidence="8">
    <location>
        <begin position="122"/>
        <end position="203"/>
    </location>
</feature>
<evidence type="ECO:0000256" key="1">
    <source>
        <dbReference type="ARBA" id="ARBA00004496"/>
    </source>
</evidence>
<comment type="caution">
    <text evidence="9">The sequence shown here is derived from an EMBL/GenBank/DDBJ whole genome shotgun (WGS) entry which is preliminary data.</text>
</comment>
<evidence type="ECO:0000313" key="10">
    <source>
        <dbReference type="Proteomes" id="UP000319746"/>
    </source>
</evidence>
<reference evidence="9 10" key="1">
    <citation type="submission" date="2019-06" db="EMBL/GenBank/DDBJ databases">
        <title>Sequencing the genomes of 1000 actinobacteria strains.</title>
        <authorList>
            <person name="Klenk H.-P."/>
        </authorList>
    </citation>
    <scope>NUCLEOTIDE SEQUENCE [LARGE SCALE GENOMIC DNA]</scope>
    <source>
        <strain evidence="9 10">DSM 24083</strain>
    </source>
</reference>
<dbReference type="Proteomes" id="UP000319746">
    <property type="component" value="Unassembled WGS sequence"/>
</dbReference>
<dbReference type="PIRSF" id="PIRSF003107">
    <property type="entry name" value="PhoU"/>
    <property type="match status" value="1"/>
</dbReference>
<keyword evidence="5 7" id="KW-0963">Cytoplasm</keyword>
<dbReference type="OrthoDB" id="9814256at2"/>
<dbReference type="PANTHER" id="PTHR42930:SF3">
    <property type="entry name" value="PHOSPHATE-SPECIFIC TRANSPORT SYSTEM ACCESSORY PROTEIN PHOU"/>
    <property type="match status" value="1"/>
</dbReference>
<evidence type="ECO:0000256" key="7">
    <source>
        <dbReference type="PIRNR" id="PIRNR003107"/>
    </source>
</evidence>
<keyword evidence="6 7" id="KW-0592">Phosphate transport</keyword>
<dbReference type="FunFam" id="1.20.58.220:FF:000004">
    <property type="entry name" value="Phosphate-specific transport system accessory protein PhoU"/>
    <property type="match status" value="1"/>
</dbReference>
<evidence type="ECO:0000256" key="3">
    <source>
        <dbReference type="ARBA" id="ARBA00011738"/>
    </source>
</evidence>
<dbReference type="GO" id="GO:0005737">
    <property type="term" value="C:cytoplasm"/>
    <property type="evidence" value="ECO:0007669"/>
    <property type="project" value="UniProtKB-SubCell"/>
</dbReference>
<evidence type="ECO:0000256" key="5">
    <source>
        <dbReference type="ARBA" id="ARBA00022490"/>
    </source>
</evidence>
<dbReference type="Gene3D" id="1.20.58.220">
    <property type="entry name" value="Phosphate transport system protein phou homolog 2, domain 2"/>
    <property type="match status" value="1"/>
</dbReference>
<dbReference type="NCBIfam" id="TIGR02135">
    <property type="entry name" value="phoU_full"/>
    <property type="match status" value="1"/>
</dbReference>
<comment type="subunit">
    <text evidence="3 7">Homodimer.</text>
</comment>
<dbReference type="SUPFAM" id="SSF109755">
    <property type="entry name" value="PhoU-like"/>
    <property type="match status" value="1"/>
</dbReference>
<protein>
    <recommendedName>
        <fullName evidence="7">Phosphate-specific transport system accessory protein PhoU</fullName>
    </recommendedName>
</protein>
<keyword evidence="4 7" id="KW-0813">Transport</keyword>
<comment type="similarity">
    <text evidence="2 7">Belongs to the PhoU family.</text>
</comment>
<gene>
    <name evidence="9" type="ORF">FB556_1904</name>
</gene>
<comment type="subcellular location">
    <subcellularLocation>
        <location evidence="1 7">Cytoplasm</location>
    </subcellularLocation>
</comment>
<comment type="function">
    <text evidence="7">Plays a role in the regulation of phosphate uptake.</text>
</comment>
<dbReference type="EMBL" id="VFOU01000003">
    <property type="protein sequence ID" value="TQL71424.1"/>
    <property type="molecule type" value="Genomic_DNA"/>
</dbReference>
<dbReference type="InterPro" id="IPR026022">
    <property type="entry name" value="PhoU_dom"/>
</dbReference>
<dbReference type="PANTHER" id="PTHR42930">
    <property type="entry name" value="PHOSPHATE-SPECIFIC TRANSPORT SYSTEM ACCESSORY PROTEIN PHOU"/>
    <property type="match status" value="1"/>
</dbReference>
<dbReference type="GO" id="GO:0030643">
    <property type="term" value="P:intracellular phosphate ion homeostasis"/>
    <property type="evidence" value="ECO:0007669"/>
    <property type="project" value="InterPro"/>
</dbReference>
<evidence type="ECO:0000256" key="6">
    <source>
        <dbReference type="ARBA" id="ARBA00022592"/>
    </source>
</evidence>
<sequence length="218" mass="24374">MRKLFMAEMEAVGDDLVEMATLVNRAMKQARVALEAQDVGLAETVIAQDARIDYLQNTLDERTIELLLLQNPVATDLRLLVAALRVSSSMERMGDLARHVAALVRLRDPISVIPEPSRPEVAEMAELAVTVGEHLQRLMTNYDLAEGREIVKLNNDVDILHSQIMNNVTDNVWNLSAPQAQDLTLLTMRLERFGDHAVSISRKIAYLVTGEWEPPVIP</sequence>
<keyword evidence="10" id="KW-1185">Reference proteome</keyword>
<dbReference type="Pfam" id="PF01895">
    <property type="entry name" value="PhoU"/>
    <property type="match status" value="2"/>
</dbReference>
<evidence type="ECO:0000256" key="2">
    <source>
        <dbReference type="ARBA" id="ARBA00008107"/>
    </source>
</evidence>
<dbReference type="RefSeq" id="WP_141867041.1">
    <property type="nucleotide sequence ID" value="NZ_BAABAN010000007.1"/>
</dbReference>
<dbReference type="AlphaFoldDB" id="A0A543AFR3"/>
<accession>A0A543AFR3</accession>
<organism evidence="9 10">
    <name type="scientific">Enteractinococcus coprophilus</name>
    <dbReference type="NCBI Taxonomy" id="1027633"/>
    <lineage>
        <taxon>Bacteria</taxon>
        <taxon>Bacillati</taxon>
        <taxon>Actinomycetota</taxon>
        <taxon>Actinomycetes</taxon>
        <taxon>Micrococcales</taxon>
        <taxon>Micrococcaceae</taxon>
    </lineage>
</organism>
<evidence type="ECO:0000256" key="4">
    <source>
        <dbReference type="ARBA" id="ARBA00022448"/>
    </source>
</evidence>
<dbReference type="InterPro" id="IPR038078">
    <property type="entry name" value="PhoU-like_sf"/>
</dbReference>
<dbReference type="InterPro" id="IPR028366">
    <property type="entry name" value="PhoU"/>
</dbReference>